<gene>
    <name evidence="5" type="ORF">DFR29_103296</name>
</gene>
<dbReference type="OrthoDB" id="9795573at2"/>
<dbReference type="InterPro" id="IPR002104">
    <property type="entry name" value="Integrase_catalytic"/>
</dbReference>
<dbReference type="InterPro" id="IPR013762">
    <property type="entry name" value="Integrase-like_cat_sf"/>
</dbReference>
<sequence>MATSVHLDLTPKILDILRFDTMLDAQGRPAGPTPASAKEWVVRDKGVRGLLLRLTPRTITWYVQRKVAGAPMRRAMGHWWSADEGYRRLSLTEARKRAKIWLGLMEQGIDPLVEKKKRQRAAQSERERDGLTLKVAFDDYVEARARKAKASTTADRKKVPKWMTGAPLWVMPVHDIDEAAVEATLGPLLRAVADGTKRPAWGPKSLSGGTVAKLFAYCSAAYARASPKVGLPSGRGVGPFAAWRADQRWPQPVRRETYLATASDAGQSWLKQLVDLRAQAHDPDILRQRPDPRSREVKPHASVLLDFFLCVLLWGSRKEETARLKWDDVDLERNLIVFPASVTKSGKAGVVPLTPWAKEVLVERRTANSAWRPDDEACWVFPSRQRGKPLNNPRSVLLALQKHTGLWITAHDLRRTLATELGQVQVSVESLGRLLIVGAALNHSRGATGATPSNATSGYIQEQAEVLRPSYQARENKLRSLVGLPALSKRAAAQVSASESIDLAALLHRLETDGVAAQQVLEALLRRRATTS</sequence>
<dbReference type="Gene3D" id="1.10.443.10">
    <property type="entry name" value="Intergrase catalytic core"/>
    <property type="match status" value="1"/>
</dbReference>
<dbReference type="Pfam" id="PF13356">
    <property type="entry name" value="Arm-DNA-bind_3"/>
    <property type="match status" value="1"/>
</dbReference>
<accession>A0A4R6Z4Z9</accession>
<dbReference type="PANTHER" id="PTHR30629">
    <property type="entry name" value="PROPHAGE INTEGRASE"/>
    <property type="match status" value="1"/>
</dbReference>
<dbReference type="GO" id="GO:0006310">
    <property type="term" value="P:DNA recombination"/>
    <property type="evidence" value="ECO:0007669"/>
    <property type="project" value="UniProtKB-KW"/>
</dbReference>
<evidence type="ECO:0000256" key="1">
    <source>
        <dbReference type="ARBA" id="ARBA00008857"/>
    </source>
</evidence>
<dbReference type="InterPro" id="IPR038488">
    <property type="entry name" value="Integrase_DNA-bd_sf"/>
</dbReference>
<comment type="similarity">
    <text evidence="1">Belongs to the 'phage' integrase family.</text>
</comment>
<evidence type="ECO:0000259" key="4">
    <source>
        <dbReference type="PROSITE" id="PS51898"/>
    </source>
</evidence>
<dbReference type="Gene3D" id="3.30.160.390">
    <property type="entry name" value="Integrase, DNA-binding domain"/>
    <property type="match status" value="1"/>
</dbReference>
<evidence type="ECO:0000313" key="5">
    <source>
        <dbReference type="EMBL" id="TDR46760.1"/>
    </source>
</evidence>
<dbReference type="Proteomes" id="UP000295293">
    <property type="component" value="Unassembled WGS sequence"/>
</dbReference>
<protein>
    <submittedName>
        <fullName evidence="5">Uncharacterized protein DUF4102</fullName>
    </submittedName>
</protein>
<keyword evidence="2" id="KW-0229">DNA integration</keyword>
<keyword evidence="3" id="KW-0233">DNA recombination</keyword>
<dbReference type="EMBL" id="SNZH01000003">
    <property type="protein sequence ID" value="TDR46760.1"/>
    <property type="molecule type" value="Genomic_DNA"/>
</dbReference>
<reference evidence="5 6" key="1">
    <citation type="submission" date="2019-03" db="EMBL/GenBank/DDBJ databases">
        <title>Genomic Encyclopedia of Type Strains, Phase IV (KMG-IV): sequencing the most valuable type-strain genomes for metagenomic binning, comparative biology and taxonomic classification.</title>
        <authorList>
            <person name="Goeker M."/>
        </authorList>
    </citation>
    <scope>NUCLEOTIDE SEQUENCE [LARGE SCALE GENOMIC DNA]</scope>
    <source>
        <strain evidence="5 6">DSM 21667</strain>
    </source>
</reference>
<name>A0A4R6Z4Z9_9GAMM</name>
<organism evidence="5 6">
    <name type="scientific">Tahibacter aquaticus</name>
    <dbReference type="NCBI Taxonomy" id="520092"/>
    <lineage>
        <taxon>Bacteria</taxon>
        <taxon>Pseudomonadati</taxon>
        <taxon>Pseudomonadota</taxon>
        <taxon>Gammaproteobacteria</taxon>
        <taxon>Lysobacterales</taxon>
        <taxon>Rhodanobacteraceae</taxon>
        <taxon>Tahibacter</taxon>
    </lineage>
</organism>
<evidence type="ECO:0000313" key="6">
    <source>
        <dbReference type="Proteomes" id="UP000295293"/>
    </source>
</evidence>
<dbReference type="SUPFAM" id="SSF56349">
    <property type="entry name" value="DNA breaking-rejoining enzymes"/>
    <property type="match status" value="1"/>
</dbReference>
<dbReference type="InterPro" id="IPR050808">
    <property type="entry name" value="Phage_Integrase"/>
</dbReference>
<evidence type="ECO:0000256" key="2">
    <source>
        <dbReference type="ARBA" id="ARBA00022908"/>
    </source>
</evidence>
<dbReference type="RefSeq" id="WP_133817888.1">
    <property type="nucleotide sequence ID" value="NZ_SNZH01000003.1"/>
</dbReference>
<comment type="caution">
    <text evidence="5">The sequence shown here is derived from an EMBL/GenBank/DDBJ whole genome shotgun (WGS) entry which is preliminary data.</text>
</comment>
<dbReference type="InterPro" id="IPR011010">
    <property type="entry name" value="DNA_brk_join_enz"/>
</dbReference>
<proteinExistence type="inferred from homology"/>
<dbReference type="Pfam" id="PF00589">
    <property type="entry name" value="Phage_integrase"/>
    <property type="match status" value="1"/>
</dbReference>
<dbReference type="GO" id="GO:0003677">
    <property type="term" value="F:DNA binding"/>
    <property type="evidence" value="ECO:0007669"/>
    <property type="project" value="InterPro"/>
</dbReference>
<dbReference type="PROSITE" id="PS51898">
    <property type="entry name" value="TYR_RECOMBINASE"/>
    <property type="match status" value="1"/>
</dbReference>
<feature type="domain" description="Tyr recombinase" evidence="4">
    <location>
        <begin position="281"/>
        <end position="472"/>
    </location>
</feature>
<dbReference type="GO" id="GO:0015074">
    <property type="term" value="P:DNA integration"/>
    <property type="evidence" value="ECO:0007669"/>
    <property type="project" value="UniProtKB-KW"/>
</dbReference>
<keyword evidence="6" id="KW-1185">Reference proteome</keyword>
<dbReference type="PANTHER" id="PTHR30629:SF2">
    <property type="entry name" value="PROPHAGE INTEGRASE INTS-RELATED"/>
    <property type="match status" value="1"/>
</dbReference>
<dbReference type="AlphaFoldDB" id="A0A4R6Z4Z9"/>
<dbReference type="InterPro" id="IPR025166">
    <property type="entry name" value="Integrase_DNA_bind_dom"/>
</dbReference>
<evidence type="ECO:0000256" key="3">
    <source>
        <dbReference type="ARBA" id="ARBA00023172"/>
    </source>
</evidence>